<dbReference type="InterPro" id="IPR051761">
    <property type="entry name" value="MLP-like_ligand-binding"/>
</dbReference>
<organism evidence="2 3">
    <name type="scientific">Phaseolus coccineus</name>
    <name type="common">Scarlet runner bean</name>
    <name type="synonym">Phaseolus multiflorus</name>
    <dbReference type="NCBI Taxonomy" id="3886"/>
    <lineage>
        <taxon>Eukaryota</taxon>
        <taxon>Viridiplantae</taxon>
        <taxon>Streptophyta</taxon>
        <taxon>Embryophyta</taxon>
        <taxon>Tracheophyta</taxon>
        <taxon>Spermatophyta</taxon>
        <taxon>Magnoliopsida</taxon>
        <taxon>eudicotyledons</taxon>
        <taxon>Gunneridae</taxon>
        <taxon>Pentapetalae</taxon>
        <taxon>rosids</taxon>
        <taxon>fabids</taxon>
        <taxon>Fabales</taxon>
        <taxon>Fabaceae</taxon>
        <taxon>Papilionoideae</taxon>
        <taxon>50 kb inversion clade</taxon>
        <taxon>NPAAA clade</taxon>
        <taxon>indigoferoid/millettioid clade</taxon>
        <taxon>Phaseoleae</taxon>
        <taxon>Phaseolus</taxon>
    </lineage>
</organism>
<evidence type="ECO:0000313" key="3">
    <source>
        <dbReference type="Proteomes" id="UP001374584"/>
    </source>
</evidence>
<feature type="domain" description="Bet v I/Major latex protein" evidence="1">
    <location>
        <begin position="4"/>
        <end position="153"/>
    </location>
</feature>
<comment type="caution">
    <text evidence="2">The sequence shown here is derived from an EMBL/GenBank/DDBJ whole genome shotgun (WGS) entry which is preliminary data.</text>
</comment>
<name>A0AAN9LER0_PHACN</name>
<dbReference type="Pfam" id="PF00407">
    <property type="entry name" value="Bet_v_1"/>
    <property type="match status" value="1"/>
</dbReference>
<accession>A0AAN9LER0</accession>
<dbReference type="Proteomes" id="UP001374584">
    <property type="component" value="Unassembled WGS sequence"/>
</dbReference>
<reference evidence="2 3" key="1">
    <citation type="submission" date="2024-01" db="EMBL/GenBank/DDBJ databases">
        <title>The genomes of 5 underutilized Papilionoideae crops provide insights into root nodulation and disease resistanc.</title>
        <authorList>
            <person name="Jiang F."/>
        </authorList>
    </citation>
    <scope>NUCLEOTIDE SEQUENCE [LARGE SCALE GENOMIC DNA]</scope>
    <source>
        <strain evidence="2">JINMINGXINNONG_FW02</strain>
        <tissue evidence="2">Leaves</tissue>
    </source>
</reference>
<dbReference type="EMBL" id="JAYMYR010000010">
    <property type="protein sequence ID" value="KAK7334632.1"/>
    <property type="molecule type" value="Genomic_DNA"/>
</dbReference>
<dbReference type="InterPro" id="IPR023393">
    <property type="entry name" value="START-like_dom_sf"/>
</dbReference>
<dbReference type="SUPFAM" id="SSF55961">
    <property type="entry name" value="Bet v1-like"/>
    <property type="match status" value="1"/>
</dbReference>
<dbReference type="GO" id="GO:0006952">
    <property type="term" value="P:defense response"/>
    <property type="evidence" value="ECO:0007669"/>
    <property type="project" value="InterPro"/>
</dbReference>
<dbReference type="Gene3D" id="3.30.530.20">
    <property type="match status" value="1"/>
</dbReference>
<dbReference type="AlphaFoldDB" id="A0AAN9LER0"/>
<dbReference type="SMART" id="SM01037">
    <property type="entry name" value="Bet_v_1"/>
    <property type="match status" value="1"/>
</dbReference>
<keyword evidence="3" id="KW-1185">Reference proteome</keyword>
<gene>
    <name evidence="2" type="ORF">VNO80_26392</name>
</gene>
<protein>
    <recommendedName>
        <fullName evidence="1">Bet v I/Major latex protein domain-containing protein</fullName>
    </recommendedName>
</protein>
<dbReference type="InterPro" id="IPR000916">
    <property type="entry name" value="Bet_v_I/MLP"/>
</dbReference>
<proteinExistence type="predicted"/>
<dbReference type="CDD" id="cd07816">
    <property type="entry name" value="Bet_v1-like"/>
    <property type="match status" value="1"/>
</dbReference>
<sequence>MAYSQLQKIETKVQIRASAQQFYDIFCNRPHHIANISPQKIQSVQIHKGEWGTEGSIVSWNFMLDGKKVVAKEVVEGIDKENCKLSFKVLEGDLLGLYKSFKFNLQVTPKENGSVVQWSLEFEKQENHIPAPHTLLQLGIELSKNIDSYLTQEHN</sequence>
<dbReference type="PANTHER" id="PTHR31907">
    <property type="entry name" value="MLP-LIKE PROTEIN 423"/>
    <property type="match status" value="1"/>
</dbReference>
<evidence type="ECO:0000259" key="1">
    <source>
        <dbReference type="SMART" id="SM01037"/>
    </source>
</evidence>
<evidence type="ECO:0000313" key="2">
    <source>
        <dbReference type="EMBL" id="KAK7334632.1"/>
    </source>
</evidence>